<organism evidence="1 2">
    <name type="scientific">Flavobacterium tibetense</name>
    <dbReference type="NCBI Taxonomy" id="2233533"/>
    <lineage>
        <taxon>Bacteria</taxon>
        <taxon>Pseudomonadati</taxon>
        <taxon>Bacteroidota</taxon>
        <taxon>Flavobacteriia</taxon>
        <taxon>Flavobacteriales</taxon>
        <taxon>Flavobacteriaceae</taxon>
        <taxon>Flavobacterium</taxon>
    </lineage>
</organism>
<protein>
    <submittedName>
        <fullName evidence="1">Uncharacterized protein</fullName>
    </submittedName>
</protein>
<keyword evidence="2" id="KW-1185">Reference proteome</keyword>
<dbReference type="Proteomes" id="UP000253319">
    <property type="component" value="Unassembled WGS sequence"/>
</dbReference>
<gene>
    <name evidence="1" type="ORF">DPN68_07305</name>
</gene>
<evidence type="ECO:0000313" key="2">
    <source>
        <dbReference type="Proteomes" id="UP000253319"/>
    </source>
</evidence>
<proteinExistence type="predicted"/>
<dbReference type="EMBL" id="QLST01000007">
    <property type="protein sequence ID" value="RBA28508.1"/>
    <property type="molecule type" value="Genomic_DNA"/>
</dbReference>
<dbReference type="AlphaFoldDB" id="A0A365P1V9"/>
<comment type="caution">
    <text evidence="1">The sequence shown here is derived from an EMBL/GenBank/DDBJ whole genome shotgun (WGS) entry which is preliminary data.</text>
</comment>
<accession>A0A365P1V9</accession>
<name>A0A365P1V9_9FLAO</name>
<reference evidence="1 2" key="1">
    <citation type="submission" date="2018-06" db="EMBL/GenBank/DDBJ databases">
        <title>Flavobacterium tibetense sp. nov., isolated from a wetland YonghuCo on Tibetan Plateau.</title>
        <authorList>
            <person name="Xing P."/>
            <person name="Phurbu D."/>
            <person name="Lu H."/>
        </authorList>
    </citation>
    <scope>NUCLEOTIDE SEQUENCE [LARGE SCALE GENOMIC DNA]</scope>
    <source>
        <strain evidence="1 2">YH5</strain>
    </source>
</reference>
<dbReference type="RefSeq" id="WP_113988997.1">
    <property type="nucleotide sequence ID" value="NZ_QLST01000007.1"/>
</dbReference>
<sequence length="240" mass="28323">MRTIKTLQLYIFIALTLFLYNCENKINSEIKLNGCYGLTEYFQSENTNSDYIETFLLKINKDKVKIFGTVETWGKEYKYKLNKTKDTIELENNFKVYQKQNNSSIICLKTQMGNKTEIFEYQKLPNLEKIIDNKGINSIILSEYLNKSIITGKYKYKNTIIHFNENSGVENFEKFSSYNVIPRLGTNSYYDNHIIQTNNGIWKYQKQNGNLILTKYSNNRDEFESFILGEEKIELKKVVK</sequence>
<evidence type="ECO:0000313" key="1">
    <source>
        <dbReference type="EMBL" id="RBA28508.1"/>
    </source>
</evidence>